<proteinExistence type="predicted"/>
<dbReference type="GO" id="GO:0004099">
    <property type="term" value="F:chitin deacetylase activity"/>
    <property type="evidence" value="ECO:0007669"/>
    <property type="project" value="TreeGrafter"/>
</dbReference>
<protein>
    <submittedName>
        <fullName evidence="5">13216_t:CDS:1</fullName>
    </submittedName>
</protein>
<gene>
    <name evidence="5" type="ORF">AGERDE_LOCUS8021</name>
</gene>
<dbReference type="Gene3D" id="3.20.20.370">
    <property type="entry name" value="Glycoside hydrolase/deacetylase"/>
    <property type="match status" value="1"/>
</dbReference>
<comment type="caution">
    <text evidence="5">The sequence shown here is derived from an EMBL/GenBank/DDBJ whole genome shotgun (WGS) entry which is preliminary data.</text>
</comment>
<dbReference type="PANTHER" id="PTHR10587:SF133">
    <property type="entry name" value="CHITIN DEACETYLASE 1-RELATED"/>
    <property type="match status" value="1"/>
</dbReference>
<dbReference type="PANTHER" id="PTHR10587">
    <property type="entry name" value="GLYCOSYL TRANSFERASE-RELATED"/>
    <property type="match status" value="1"/>
</dbReference>
<keyword evidence="1" id="KW-0479">Metal-binding</keyword>
<dbReference type="GO" id="GO:0009272">
    <property type="term" value="P:fungal-type cell wall biogenesis"/>
    <property type="evidence" value="ECO:0007669"/>
    <property type="project" value="UniProtKB-ARBA"/>
</dbReference>
<sequence>MSVIAVPHLRKNLQLYVYHRPVPGVTKVAYYVRKSRPGVVALTYDDGPSKFTPKLLQTLKSKGIKATFFVLGVSIKKDGGVNTLKAVYDAGHQIALHTNTHPHLNTLSQADQIAEMKQDQQNVYDAIGVTPFYMRPPFGECADVCRKTMQSLNYTIVLWNIDSNDWRLGPEPGNKQPQTTIHFTNIYGPISRANPKTDSFIILQHDTDETSVNIAPNVIDAIKDKGFTFDTVAGCIGNNPPPNENTNTSSIGNPSTATNHISSASSLIKDSITPA</sequence>
<evidence type="ECO:0000313" key="6">
    <source>
        <dbReference type="Proteomes" id="UP000789831"/>
    </source>
</evidence>
<keyword evidence="2" id="KW-0378">Hydrolase</keyword>
<dbReference type="SUPFAM" id="SSF88713">
    <property type="entry name" value="Glycoside hydrolase/deacetylase"/>
    <property type="match status" value="1"/>
</dbReference>
<feature type="compositionally biased region" description="Polar residues" evidence="3">
    <location>
        <begin position="249"/>
        <end position="275"/>
    </location>
</feature>
<feature type="non-terminal residue" evidence="5">
    <location>
        <position position="1"/>
    </location>
</feature>
<evidence type="ECO:0000259" key="4">
    <source>
        <dbReference type="PROSITE" id="PS51677"/>
    </source>
</evidence>
<dbReference type="GO" id="GO:0005975">
    <property type="term" value="P:carbohydrate metabolic process"/>
    <property type="evidence" value="ECO:0007669"/>
    <property type="project" value="InterPro"/>
</dbReference>
<dbReference type="OrthoDB" id="407355at2759"/>
<dbReference type="InterPro" id="IPR050248">
    <property type="entry name" value="Polysacc_deacetylase_ArnD"/>
</dbReference>
<accession>A0A9N9G470</accession>
<feature type="domain" description="NodB homology" evidence="4">
    <location>
        <begin position="38"/>
        <end position="230"/>
    </location>
</feature>
<name>A0A9N9G470_9GLOM</name>
<evidence type="ECO:0000256" key="2">
    <source>
        <dbReference type="ARBA" id="ARBA00022801"/>
    </source>
</evidence>
<evidence type="ECO:0000256" key="3">
    <source>
        <dbReference type="SAM" id="MobiDB-lite"/>
    </source>
</evidence>
<dbReference type="InterPro" id="IPR002509">
    <property type="entry name" value="NODB_dom"/>
</dbReference>
<evidence type="ECO:0000256" key="1">
    <source>
        <dbReference type="ARBA" id="ARBA00022723"/>
    </source>
</evidence>
<dbReference type="InterPro" id="IPR011330">
    <property type="entry name" value="Glyco_hydro/deAcase_b/a-brl"/>
</dbReference>
<reference evidence="5" key="1">
    <citation type="submission" date="2021-06" db="EMBL/GenBank/DDBJ databases">
        <authorList>
            <person name="Kallberg Y."/>
            <person name="Tangrot J."/>
            <person name="Rosling A."/>
        </authorList>
    </citation>
    <scope>NUCLEOTIDE SEQUENCE</scope>
    <source>
        <strain evidence="5">MT106</strain>
    </source>
</reference>
<keyword evidence="6" id="KW-1185">Reference proteome</keyword>
<dbReference type="AlphaFoldDB" id="A0A9N9G470"/>
<dbReference type="GO" id="GO:0046872">
    <property type="term" value="F:metal ion binding"/>
    <property type="evidence" value="ECO:0007669"/>
    <property type="project" value="UniProtKB-KW"/>
</dbReference>
<evidence type="ECO:0000313" key="5">
    <source>
        <dbReference type="EMBL" id="CAG8578917.1"/>
    </source>
</evidence>
<dbReference type="EMBL" id="CAJVPL010001592">
    <property type="protein sequence ID" value="CAG8578917.1"/>
    <property type="molecule type" value="Genomic_DNA"/>
</dbReference>
<dbReference type="GO" id="GO:0016020">
    <property type="term" value="C:membrane"/>
    <property type="evidence" value="ECO:0007669"/>
    <property type="project" value="TreeGrafter"/>
</dbReference>
<feature type="region of interest" description="Disordered" evidence="3">
    <location>
        <begin position="238"/>
        <end position="275"/>
    </location>
</feature>
<dbReference type="Pfam" id="PF01522">
    <property type="entry name" value="Polysacc_deac_1"/>
    <property type="match status" value="1"/>
</dbReference>
<dbReference type="Proteomes" id="UP000789831">
    <property type="component" value="Unassembled WGS sequence"/>
</dbReference>
<dbReference type="PROSITE" id="PS51677">
    <property type="entry name" value="NODB"/>
    <property type="match status" value="1"/>
</dbReference>
<organism evidence="5 6">
    <name type="scientific">Ambispora gerdemannii</name>
    <dbReference type="NCBI Taxonomy" id="144530"/>
    <lineage>
        <taxon>Eukaryota</taxon>
        <taxon>Fungi</taxon>
        <taxon>Fungi incertae sedis</taxon>
        <taxon>Mucoromycota</taxon>
        <taxon>Glomeromycotina</taxon>
        <taxon>Glomeromycetes</taxon>
        <taxon>Archaeosporales</taxon>
        <taxon>Ambisporaceae</taxon>
        <taxon>Ambispora</taxon>
    </lineage>
</organism>